<reference evidence="6" key="2">
    <citation type="journal article" date="2022" name="Microbiol. Resour. Announc.">
        <title>Metagenome Sequencing to Explore Phylogenomics of Terrestrial Cyanobacteria.</title>
        <authorList>
            <person name="Ward R.D."/>
            <person name="Stajich J.E."/>
            <person name="Johansen J.R."/>
            <person name="Huntemann M."/>
            <person name="Clum A."/>
            <person name="Foster B."/>
            <person name="Foster B."/>
            <person name="Roux S."/>
            <person name="Palaniappan K."/>
            <person name="Varghese N."/>
            <person name="Mukherjee S."/>
            <person name="Reddy T.B.K."/>
            <person name="Daum C."/>
            <person name="Copeland A."/>
            <person name="Chen I.A."/>
            <person name="Ivanova N.N."/>
            <person name="Kyrpides N.C."/>
            <person name="Shapiro N."/>
            <person name="Eloe-Fadrosh E.A."/>
            <person name="Pietrasiak N."/>
        </authorList>
    </citation>
    <scope>NUCLEOTIDE SEQUENCE</scope>
    <source>
        <strain evidence="6">GSE-TBD4-15B</strain>
    </source>
</reference>
<feature type="domain" description="Glycosyltransferase subfamily 4-like N-terminal" evidence="5">
    <location>
        <begin position="71"/>
        <end position="181"/>
    </location>
</feature>
<comment type="caution">
    <text evidence="6">The sequence shown here is derived from an EMBL/GenBank/DDBJ whole genome shotgun (WGS) entry which is preliminary data.</text>
</comment>
<organism evidence="6 7">
    <name type="scientific">Pegethrix bostrychoides GSE-TBD4-15B</name>
    <dbReference type="NCBI Taxonomy" id="2839662"/>
    <lineage>
        <taxon>Bacteria</taxon>
        <taxon>Bacillati</taxon>
        <taxon>Cyanobacteriota</taxon>
        <taxon>Cyanophyceae</taxon>
        <taxon>Oculatellales</taxon>
        <taxon>Oculatellaceae</taxon>
        <taxon>Pegethrix</taxon>
    </lineage>
</organism>
<feature type="domain" description="Glycosyl transferase family 1" evidence="4">
    <location>
        <begin position="195"/>
        <end position="345"/>
    </location>
</feature>
<proteinExistence type="inferred from homology"/>
<evidence type="ECO:0000256" key="2">
    <source>
        <dbReference type="ARBA" id="ARBA00022676"/>
    </source>
</evidence>
<name>A0A951PEI9_9CYAN</name>
<gene>
    <name evidence="6" type="ORF">KME07_20745</name>
</gene>
<evidence type="ECO:0000256" key="3">
    <source>
        <dbReference type="ARBA" id="ARBA00022679"/>
    </source>
</evidence>
<dbReference type="InterPro" id="IPR001296">
    <property type="entry name" value="Glyco_trans_1"/>
</dbReference>
<dbReference type="InterPro" id="IPR028098">
    <property type="entry name" value="Glyco_trans_4-like_N"/>
</dbReference>
<dbReference type="Pfam" id="PF13439">
    <property type="entry name" value="Glyco_transf_4"/>
    <property type="match status" value="1"/>
</dbReference>
<dbReference type="SUPFAM" id="SSF53756">
    <property type="entry name" value="UDP-Glycosyltransferase/glycogen phosphorylase"/>
    <property type="match status" value="1"/>
</dbReference>
<evidence type="ECO:0000313" key="6">
    <source>
        <dbReference type="EMBL" id="MBW4467862.1"/>
    </source>
</evidence>
<evidence type="ECO:0000256" key="1">
    <source>
        <dbReference type="ARBA" id="ARBA00009481"/>
    </source>
</evidence>
<dbReference type="AlphaFoldDB" id="A0A951PEI9"/>
<reference evidence="6" key="1">
    <citation type="submission" date="2021-05" db="EMBL/GenBank/DDBJ databases">
        <authorList>
            <person name="Pietrasiak N."/>
            <person name="Ward R."/>
            <person name="Stajich J.E."/>
            <person name="Kurbessoian T."/>
        </authorList>
    </citation>
    <scope>NUCLEOTIDE SEQUENCE</scope>
    <source>
        <strain evidence="6">GSE-TBD4-15B</strain>
    </source>
</reference>
<keyword evidence="3" id="KW-0808">Transferase</keyword>
<dbReference type="Gene3D" id="3.40.50.2000">
    <property type="entry name" value="Glycogen Phosphorylase B"/>
    <property type="match status" value="2"/>
</dbReference>
<dbReference type="Proteomes" id="UP000707356">
    <property type="component" value="Unassembled WGS sequence"/>
</dbReference>
<dbReference type="GO" id="GO:0016757">
    <property type="term" value="F:glycosyltransferase activity"/>
    <property type="evidence" value="ECO:0007669"/>
    <property type="project" value="UniProtKB-KW"/>
</dbReference>
<dbReference type="Pfam" id="PF00534">
    <property type="entry name" value="Glycos_transf_1"/>
    <property type="match status" value="1"/>
</dbReference>
<accession>A0A951PEI9</accession>
<protein>
    <submittedName>
        <fullName evidence="6">Glycosyltransferase family 4 protein</fullName>
    </submittedName>
</protein>
<evidence type="ECO:0000259" key="5">
    <source>
        <dbReference type="Pfam" id="PF13439"/>
    </source>
</evidence>
<sequence>MSPKNSRQTSGQPHKRQDSLQIVMLGDSLTHNGGITSVEKLILRYSLSTVAVHHIATHESGSVAHRLKIFGLGLVQFIRCLLSHPVDLVHIHLADWGSIPRKAIAMLIALLFRKPVVMHAHGGEFHLSYQAMPAAGRWLLRRLFQRCCRFITLSKSWQNFYRDELDLAKRRVVILPNPIELPERIPDRQGHPGLTLLFMGKIGSRKGAFDLIQAFARLPDPAAQLWLAGDGELERAKALVTQLNLTDRVQILGWINAEQRRQMLAAADIFVLPSHNEALPMAMLEAMAWGLPVVSCPVGGIAEFVCSGQSGLLVPPGDIDQLSQALRRLMDDAALRQSLGQAARQVVMPLDVQRYVVELEQLYRDCLAGVEPKPELDCDGLEV</sequence>
<dbReference type="EMBL" id="JAHHHV010000081">
    <property type="protein sequence ID" value="MBW4467862.1"/>
    <property type="molecule type" value="Genomic_DNA"/>
</dbReference>
<evidence type="ECO:0000313" key="7">
    <source>
        <dbReference type="Proteomes" id="UP000707356"/>
    </source>
</evidence>
<dbReference type="PANTHER" id="PTHR12526:SF640">
    <property type="entry name" value="COLANIC ACID BIOSYNTHESIS GLYCOSYLTRANSFERASE WCAL-RELATED"/>
    <property type="match status" value="1"/>
</dbReference>
<comment type="similarity">
    <text evidence="1">Belongs to the glycosyltransferase group 1 family. Glycosyltransferase 4 subfamily.</text>
</comment>
<dbReference type="PANTHER" id="PTHR12526">
    <property type="entry name" value="GLYCOSYLTRANSFERASE"/>
    <property type="match status" value="1"/>
</dbReference>
<dbReference type="CDD" id="cd03801">
    <property type="entry name" value="GT4_PimA-like"/>
    <property type="match status" value="1"/>
</dbReference>
<evidence type="ECO:0000259" key="4">
    <source>
        <dbReference type="Pfam" id="PF00534"/>
    </source>
</evidence>
<keyword evidence="2" id="KW-0328">Glycosyltransferase</keyword>